<evidence type="ECO:0000256" key="4">
    <source>
        <dbReference type="ARBA" id="ARBA00023163"/>
    </source>
</evidence>
<dbReference type="Gene3D" id="1.10.10.10">
    <property type="entry name" value="Winged helix-like DNA-binding domain superfamily/Winged helix DNA-binding domain"/>
    <property type="match status" value="1"/>
</dbReference>
<keyword evidence="2" id="KW-0418">Kinase</keyword>
<dbReference type="InterPro" id="IPR029016">
    <property type="entry name" value="GAF-like_dom_sf"/>
</dbReference>
<dbReference type="SUPFAM" id="SSF55781">
    <property type="entry name" value="GAF domain-like"/>
    <property type="match status" value="1"/>
</dbReference>
<comment type="caution">
    <text evidence="6">The sequence shown here is derived from an EMBL/GenBank/DDBJ whole genome shotgun (WGS) entry which is preliminary data.</text>
</comment>
<keyword evidence="1" id="KW-0808">Transferase</keyword>
<dbReference type="InterPro" id="IPR005561">
    <property type="entry name" value="ANTAR"/>
</dbReference>
<dbReference type="Gene3D" id="3.30.450.40">
    <property type="match status" value="1"/>
</dbReference>
<evidence type="ECO:0000256" key="1">
    <source>
        <dbReference type="ARBA" id="ARBA00022679"/>
    </source>
</evidence>
<evidence type="ECO:0000259" key="5">
    <source>
        <dbReference type="PROSITE" id="PS50921"/>
    </source>
</evidence>
<accession>A0ABT5T0Y5</accession>
<dbReference type="InterPro" id="IPR012074">
    <property type="entry name" value="GAF_ANTAR"/>
</dbReference>
<dbReference type="PIRSF" id="PIRSF036625">
    <property type="entry name" value="GAF_ANTAR"/>
    <property type="match status" value="1"/>
</dbReference>
<evidence type="ECO:0000256" key="3">
    <source>
        <dbReference type="ARBA" id="ARBA00023015"/>
    </source>
</evidence>
<dbReference type="SMART" id="SM01012">
    <property type="entry name" value="ANTAR"/>
    <property type="match status" value="1"/>
</dbReference>
<reference evidence="6 7" key="1">
    <citation type="submission" date="2023-02" db="EMBL/GenBank/DDBJ databases">
        <title>Genome sequencing required for Actinomycetospora new species description.</title>
        <authorList>
            <person name="Saimee Y."/>
            <person name="Duangmal K."/>
        </authorList>
    </citation>
    <scope>NUCLEOTIDE SEQUENCE [LARGE SCALE GENOMIC DNA]</scope>
    <source>
        <strain evidence="6 7">DW7H6</strain>
    </source>
</reference>
<organism evidence="6 7">
    <name type="scientific">Actinomycetospora lemnae</name>
    <dbReference type="NCBI Taxonomy" id="3019891"/>
    <lineage>
        <taxon>Bacteria</taxon>
        <taxon>Bacillati</taxon>
        <taxon>Actinomycetota</taxon>
        <taxon>Actinomycetes</taxon>
        <taxon>Pseudonocardiales</taxon>
        <taxon>Pseudonocardiaceae</taxon>
        <taxon>Actinomycetospora</taxon>
    </lineage>
</organism>
<keyword evidence="4" id="KW-0804">Transcription</keyword>
<dbReference type="RefSeq" id="WP_274202894.1">
    <property type="nucleotide sequence ID" value="NZ_JAQZAO010000012.1"/>
</dbReference>
<dbReference type="InterPro" id="IPR011006">
    <property type="entry name" value="CheY-like_superfamily"/>
</dbReference>
<keyword evidence="3" id="KW-0805">Transcription regulation</keyword>
<name>A0ABT5T0Y5_9PSEU</name>
<dbReference type="Pfam" id="PF03861">
    <property type="entry name" value="ANTAR"/>
    <property type="match status" value="1"/>
</dbReference>
<dbReference type="Pfam" id="PF13185">
    <property type="entry name" value="GAF_2"/>
    <property type="match status" value="1"/>
</dbReference>
<protein>
    <submittedName>
        <fullName evidence="6">GAF and ANTAR domain-containing protein</fullName>
    </submittedName>
</protein>
<evidence type="ECO:0000313" key="6">
    <source>
        <dbReference type="EMBL" id="MDD7968360.1"/>
    </source>
</evidence>
<gene>
    <name evidence="6" type="ORF">PGB27_23705</name>
</gene>
<feature type="domain" description="ANTAR" evidence="5">
    <location>
        <begin position="166"/>
        <end position="227"/>
    </location>
</feature>
<evidence type="ECO:0000256" key="2">
    <source>
        <dbReference type="ARBA" id="ARBA00022777"/>
    </source>
</evidence>
<dbReference type="SUPFAM" id="SSF52172">
    <property type="entry name" value="CheY-like"/>
    <property type="match status" value="1"/>
</dbReference>
<dbReference type="Proteomes" id="UP001300763">
    <property type="component" value="Unassembled WGS sequence"/>
</dbReference>
<keyword evidence="7" id="KW-1185">Reference proteome</keyword>
<dbReference type="EMBL" id="JAQZAO010000012">
    <property type="protein sequence ID" value="MDD7968360.1"/>
    <property type="molecule type" value="Genomic_DNA"/>
</dbReference>
<sequence length="235" mass="25509">MTPTVFAEDDARLRDLLTSGRQMGAATSVEDTLALILAAAVDTSPATDMAGVLLLEGRGKIVSPATTDEVVNELDQVQADTGEGPCVESIYDEEIVLVQDFAEHEDRWPHFVRRALDHGVHSSLSFQLYSENKRAASLNLFSRRTHAFGEDDRVLGALFANQAGLALRGAQRAAQLDRAVSSRDVIGTAKGILMERFGLSDDEAFQRLVRSSQDTNIKLVDVARWLVGEAGGKPD</sequence>
<proteinExistence type="predicted"/>
<dbReference type="PROSITE" id="PS50921">
    <property type="entry name" value="ANTAR"/>
    <property type="match status" value="1"/>
</dbReference>
<dbReference type="InterPro" id="IPR003018">
    <property type="entry name" value="GAF"/>
</dbReference>
<evidence type="ECO:0000313" key="7">
    <source>
        <dbReference type="Proteomes" id="UP001300763"/>
    </source>
</evidence>
<dbReference type="InterPro" id="IPR036388">
    <property type="entry name" value="WH-like_DNA-bd_sf"/>
</dbReference>